<dbReference type="PANTHER" id="PTHR38248">
    <property type="entry name" value="FUNK1 6"/>
    <property type="match status" value="1"/>
</dbReference>
<dbReference type="SUPFAM" id="SSF56112">
    <property type="entry name" value="Protein kinase-like (PK-like)"/>
    <property type="match status" value="1"/>
</dbReference>
<dbReference type="GO" id="GO:0005524">
    <property type="term" value="F:ATP binding"/>
    <property type="evidence" value="ECO:0007669"/>
    <property type="project" value="InterPro"/>
</dbReference>
<dbReference type="Pfam" id="PF17667">
    <property type="entry name" value="Pkinase_fungal"/>
    <property type="match status" value="1"/>
</dbReference>
<dbReference type="PANTHER" id="PTHR38248:SF2">
    <property type="entry name" value="FUNK1 11"/>
    <property type="match status" value="1"/>
</dbReference>
<dbReference type="Proteomes" id="UP001150238">
    <property type="component" value="Unassembled WGS sequence"/>
</dbReference>
<organism evidence="3 4">
    <name type="scientific">Lentinula lateritia</name>
    <dbReference type="NCBI Taxonomy" id="40482"/>
    <lineage>
        <taxon>Eukaryota</taxon>
        <taxon>Fungi</taxon>
        <taxon>Dikarya</taxon>
        <taxon>Basidiomycota</taxon>
        <taxon>Agaricomycotina</taxon>
        <taxon>Agaricomycetes</taxon>
        <taxon>Agaricomycetidae</taxon>
        <taxon>Agaricales</taxon>
        <taxon>Marasmiineae</taxon>
        <taxon>Omphalotaceae</taxon>
        <taxon>Lentinula</taxon>
    </lineage>
</organism>
<dbReference type="InterPro" id="IPR008266">
    <property type="entry name" value="Tyr_kinase_AS"/>
</dbReference>
<dbReference type="GO" id="GO:0004672">
    <property type="term" value="F:protein kinase activity"/>
    <property type="evidence" value="ECO:0007669"/>
    <property type="project" value="InterPro"/>
</dbReference>
<accession>A0A9W9AWI0</accession>
<reference evidence="3" key="1">
    <citation type="submission" date="2022-08" db="EMBL/GenBank/DDBJ databases">
        <authorList>
            <consortium name="DOE Joint Genome Institute"/>
            <person name="Min B."/>
            <person name="Riley R."/>
            <person name="Sierra-Patev S."/>
            <person name="Naranjo-Ortiz M."/>
            <person name="Looney B."/>
            <person name="Konkel Z."/>
            <person name="Slot J.C."/>
            <person name="Sakamoto Y."/>
            <person name="Steenwyk J.L."/>
            <person name="Rokas A."/>
            <person name="Carro J."/>
            <person name="Camarero S."/>
            <person name="Ferreira P."/>
            <person name="Molpeceres G."/>
            <person name="Ruiz-Duenas F.J."/>
            <person name="Serrano A."/>
            <person name="Henrissat B."/>
            <person name="Drula E."/>
            <person name="Hughes K.W."/>
            <person name="Mata J.L."/>
            <person name="Ishikawa N.K."/>
            <person name="Vargas-Isla R."/>
            <person name="Ushijima S."/>
            <person name="Smith C.A."/>
            <person name="Ahrendt S."/>
            <person name="Andreopoulos W."/>
            <person name="He G."/>
            <person name="Labutti K."/>
            <person name="Lipzen A."/>
            <person name="Ng V."/>
            <person name="Sandor L."/>
            <person name="Barry K."/>
            <person name="Martinez A.T."/>
            <person name="Xiao Y."/>
            <person name="Gibbons J.G."/>
            <person name="Terashima K."/>
            <person name="Hibbett D.S."/>
            <person name="Grigoriev I.V."/>
        </authorList>
    </citation>
    <scope>NUCLEOTIDE SEQUENCE</scope>
    <source>
        <strain evidence="3">Sp2 HRB7682 ss15</strain>
    </source>
</reference>
<proteinExistence type="predicted"/>
<dbReference type="InterPro" id="IPR000719">
    <property type="entry name" value="Prot_kinase_dom"/>
</dbReference>
<evidence type="ECO:0000313" key="4">
    <source>
        <dbReference type="Proteomes" id="UP001150238"/>
    </source>
</evidence>
<feature type="region of interest" description="Disordered" evidence="1">
    <location>
        <begin position="609"/>
        <end position="633"/>
    </location>
</feature>
<evidence type="ECO:0000259" key="2">
    <source>
        <dbReference type="PROSITE" id="PS50011"/>
    </source>
</evidence>
<dbReference type="InterPro" id="IPR011009">
    <property type="entry name" value="Kinase-like_dom_sf"/>
</dbReference>
<comment type="caution">
    <text evidence="3">The sequence shown here is derived from an EMBL/GenBank/DDBJ whole genome shotgun (WGS) entry which is preliminary data.</text>
</comment>
<reference evidence="3" key="2">
    <citation type="journal article" date="2023" name="Proc. Natl. Acad. Sci. U.S.A.">
        <title>A global phylogenomic analysis of the shiitake genus Lentinula.</title>
        <authorList>
            <person name="Sierra-Patev S."/>
            <person name="Min B."/>
            <person name="Naranjo-Ortiz M."/>
            <person name="Looney B."/>
            <person name="Konkel Z."/>
            <person name="Slot J.C."/>
            <person name="Sakamoto Y."/>
            <person name="Steenwyk J.L."/>
            <person name="Rokas A."/>
            <person name="Carro J."/>
            <person name="Camarero S."/>
            <person name="Ferreira P."/>
            <person name="Molpeceres G."/>
            <person name="Ruiz-Duenas F.J."/>
            <person name="Serrano A."/>
            <person name="Henrissat B."/>
            <person name="Drula E."/>
            <person name="Hughes K.W."/>
            <person name="Mata J.L."/>
            <person name="Ishikawa N.K."/>
            <person name="Vargas-Isla R."/>
            <person name="Ushijima S."/>
            <person name="Smith C.A."/>
            <person name="Donoghue J."/>
            <person name="Ahrendt S."/>
            <person name="Andreopoulos W."/>
            <person name="He G."/>
            <person name="LaButti K."/>
            <person name="Lipzen A."/>
            <person name="Ng V."/>
            <person name="Riley R."/>
            <person name="Sandor L."/>
            <person name="Barry K."/>
            <person name="Martinez A.T."/>
            <person name="Xiao Y."/>
            <person name="Gibbons J.G."/>
            <person name="Terashima K."/>
            <person name="Grigoriev I.V."/>
            <person name="Hibbett D."/>
        </authorList>
    </citation>
    <scope>NUCLEOTIDE SEQUENCE</scope>
    <source>
        <strain evidence="3">Sp2 HRB7682 ss15</strain>
    </source>
</reference>
<evidence type="ECO:0000256" key="1">
    <source>
        <dbReference type="SAM" id="MobiDB-lite"/>
    </source>
</evidence>
<evidence type="ECO:0000313" key="3">
    <source>
        <dbReference type="EMBL" id="KAJ4492020.1"/>
    </source>
</evidence>
<dbReference type="InterPro" id="IPR040976">
    <property type="entry name" value="Pkinase_fungal"/>
</dbReference>
<feature type="domain" description="Protein kinase" evidence="2">
    <location>
        <begin position="177"/>
        <end position="588"/>
    </location>
</feature>
<gene>
    <name evidence="3" type="ORF">C8J55DRAFT_502662</name>
</gene>
<dbReference type="EMBL" id="JANVFS010000005">
    <property type="protein sequence ID" value="KAJ4492020.1"/>
    <property type="molecule type" value="Genomic_DNA"/>
</dbReference>
<name>A0A9W9AWI0_9AGAR</name>
<dbReference type="PROSITE" id="PS00109">
    <property type="entry name" value="PROTEIN_KINASE_TYR"/>
    <property type="match status" value="1"/>
</dbReference>
<dbReference type="AlphaFoldDB" id="A0A9W9AWI0"/>
<sequence>MEIEVEDVEVEKKEKKESLFYAPLFEGLNSIMGADSAVKFSDNLGKSLLSEDDHSHYNADVNGLLTKTTAVPPIAEGVEYECDVLMTGELNKKSTPDTVDDNKKKVLSNATHIMGADPTRRFMFGLTIDKFNVRLWFFSRSHVFVTEAMNLHFDAKKLIYFALSLSGACREELGYDPTVRRVQGKNGTGPRYIFTIDGKQYITTEAITVRKAKFLLGEVKVIKDFWLPEDSCTGLETRSAIEANIQKVNAVPNLDRSAFNRYFVKIEACEKVPVPSTTEKGQTPDSTSNFLRGQTLPSDVKRFTVSAQSSTYQRVMSVSIPDSMMMESGPERERRQETVLREAGAVHLARLDRRTYAPKVHCRQLSEFAGEPLDQIMHWDIVLKALESLIIALSYMHSAGFVHCDISAANVLVKDGNAKLNDLEYAKRVQPAMEPRSGASDVKMGTPFFMPVEVIKGEYLFRPRKHVRKSKSAPSFPFRYHYIHDLESALWVFVYLLMTRWPISGPSPSEEQQKARDEGFSKTFIFERREEILDGGQTMVDLVSESMPQLFDSAWDCALELAAVVKEKYCALQESLPIDFNNAFHPSLYSDWRRAFIRCATEGWAGAVTHRGRTKRSTEDDLKKETKKSKVST</sequence>
<dbReference type="PROSITE" id="PS50011">
    <property type="entry name" value="PROTEIN_KINASE_DOM"/>
    <property type="match status" value="1"/>
</dbReference>
<protein>
    <recommendedName>
        <fullName evidence="2">Protein kinase domain-containing protein</fullName>
    </recommendedName>
</protein>
<dbReference type="Gene3D" id="1.10.510.10">
    <property type="entry name" value="Transferase(Phosphotransferase) domain 1"/>
    <property type="match status" value="1"/>
</dbReference>